<dbReference type="AlphaFoldDB" id="A0A9P3CCP5"/>
<sequence length="261" mass="29488">MDGATAAAVTTTAEEHTSHGPAVFHIIELFEGILCNLDMKTLLLAQRVDRHWRTIICTSKPMQQKLFFQPATFDQILSLNAVETRLPITEHEYPGQKQDNQVTPEPNIFNLVYAQPWKLVLYNPLLFDPQVFESPQLLPKIYQKPDSTTIRPSWEKMLLVQPTQHEIELSFEMSTSSGCYACSSACLPGDVLAPDVLKAAEQRVRAIKKRGAVGFRMDLEPGLKIDKYLFGGSVSLWDLEEFMDDEVEEAIPDESDESMLD</sequence>
<dbReference type="EMBL" id="BOLY01000002">
    <property type="protein sequence ID" value="GIZ40403.1"/>
    <property type="molecule type" value="Genomic_DNA"/>
</dbReference>
<dbReference type="RefSeq" id="XP_044654890.1">
    <property type="nucleotide sequence ID" value="XM_044798955.1"/>
</dbReference>
<keyword evidence="2" id="KW-1185">Reference proteome</keyword>
<dbReference type="OrthoDB" id="3856067at2759"/>
<dbReference type="Proteomes" id="UP000825890">
    <property type="component" value="Unassembled WGS sequence"/>
</dbReference>
<comment type="caution">
    <text evidence="1">The sequence shown here is derived from an EMBL/GenBank/DDBJ whole genome shotgun (WGS) entry which is preliminary data.</text>
</comment>
<organism evidence="1 2">
    <name type="scientific">Cercospora kikuchii</name>
    <dbReference type="NCBI Taxonomy" id="84275"/>
    <lineage>
        <taxon>Eukaryota</taxon>
        <taxon>Fungi</taxon>
        <taxon>Dikarya</taxon>
        <taxon>Ascomycota</taxon>
        <taxon>Pezizomycotina</taxon>
        <taxon>Dothideomycetes</taxon>
        <taxon>Dothideomycetidae</taxon>
        <taxon>Mycosphaerellales</taxon>
        <taxon>Mycosphaerellaceae</taxon>
        <taxon>Cercospora</taxon>
    </lineage>
</organism>
<proteinExistence type="predicted"/>
<evidence type="ECO:0008006" key="3">
    <source>
        <dbReference type="Google" id="ProtNLM"/>
    </source>
</evidence>
<reference evidence="1 2" key="1">
    <citation type="submission" date="2021-01" db="EMBL/GenBank/DDBJ databases">
        <title>Cercospora kikuchii MAFF 305040 whole genome shotgun sequence.</title>
        <authorList>
            <person name="Kashiwa T."/>
            <person name="Suzuki T."/>
        </authorList>
    </citation>
    <scope>NUCLEOTIDE SEQUENCE [LARGE SCALE GENOMIC DNA]</scope>
    <source>
        <strain evidence="1 2">MAFF 305040</strain>
    </source>
</reference>
<evidence type="ECO:0000313" key="1">
    <source>
        <dbReference type="EMBL" id="GIZ40403.1"/>
    </source>
</evidence>
<dbReference type="SUPFAM" id="SSF81383">
    <property type="entry name" value="F-box domain"/>
    <property type="match status" value="1"/>
</dbReference>
<accession>A0A9P3CCP5</accession>
<gene>
    <name evidence="1" type="ORF">CKM354_000374000</name>
</gene>
<dbReference type="GeneID" id="68289315"/>
<name>A0A9P3CCP5_9PEZI</name>
<evidence type="ECO:0000313" key="2">
    <source>
        <dbReference type="Proteomes" id="UP000825890"/>
    </source>
</evidence>
<dbReference type="InterPro" id="IPR036047">
    <property type="entry name" value="F-box-like_dom_sf"/>
</dbReference>
<protein>
    <recommendedName>
        <fullName evidence="3">F-box domain-containing protein</fullName>
    </recommendedName>
</protein>